<evidence type="ECO:0000313" key="2">
    <source>
        <dbReference type="EMBL" id="EHY31007.1"/>
    </source>
</evidence>
<feature type="region of interest" description="Disordered" evidence="1">
    <location>
        <begin position="1"/>
        <end position="41"/>
    </location>
</feature>
<dbReference type="STRING" id="762967.HMPREF9440_01622"/>
<comment type="caution">
    <text evidence="2">The sequence shown here is derived from an EMBL/GenBank/DDBJ whole genome shotgun (WGS) entry which is preliminary data.</text>
</comment>
<dbReference type="HOGENOM" id="CLU_3012635_0_0_4"/>
<name>H3KFV3_9BURK</name>
<proteinExistence type="predicted"/>
<protein>
    <submittedName>
        <fullName evidence="2">Uncharacterized protein</fullName>
    </submittedName>
</protein>
<keyword evidence="3" id="KW-1185">Reference proteome</keyword>
<dbReference type="AlphaFoldDB" id="H3KFV3"/>
<evidence type="ECO:0000256" key="1">
    <source>
        <dbReference type="SAM" id="MobiDB-lite"/>
    </source>
</evidence>
<dbReference type="PATRIC" id="fig|762967.3.peg.1273"/>
<gene>
    <name evidence="2" type="ORF">HMPREF9440_01622</name>
</gene>
<evidence type="ECO:0000313" key="3">
    <source>
        <dbReference type="Proteomes" id="UP000004956"/>
    </source>
</evidence>
<dbReference type="EMBL" id="AFBQ01000246">
    <property type="protein sequence ID" value="EHY31007.1"/>
    <property type="molecule type" value="Genomic_DNA"/>
</dbReference>
<dbReference type="Proteomes" id="UP000004956">
    <property type="component" value="Unassembled WGS sequence"/>
</dbReference>
<organism evidence="2 3">
    <name type="scientific">Sutterella parvirubra YIT 11816</name>
    <dbReference type="NCBI Taxonomy" id="762967"/>
    <lineage>
        <taxon>Bacteria</taxon>
        <taxon>Pseudomonadati</taxon>
        <taxon>Pseudomonadota</taxon>
        <taxon>Betaproteobacteria</taxon>
        <taxon>Burkholderiales</taxon>
        <taxon>Sutterellaceae</taxon>
        <taxon>Sutterella</taxon>
    </lineage>
</organism>
<feature type="compositionally biased region" description="Basic and acidic residues" evidence="1">
    <location>
        <begin position="28"/>
        <end position="37"/>
    </location>
</feature>
<sequence length="56" mass="6219">MRGVRASRPSNRICGPGSSGRWGRRLPRRESFGKTETEAYDPASRLDAPLRAYVGL</sequence>
<reference evidence="2 3" key="1">
    <citation type="submission" date="2011-11" db="EMBL/GenBank/DDBJ databases">
        <authorList>
            <person name="Weinstock G."/>
            <person name="Sodergren E."/>
            <person name="Clifton S."/>
            <person name="Fulton L."/>
            <person name="Fulton B."/>
            <person name="Courtney L."/>
            <person name="Fronick C."/>
            <person name="Harrison M."/>
            <person name="Strong C."/>
            <person name="Farmer C."/>
            <person name="Delahaunty K."/>
            <person name="Markovic C."/>
            <person name="Hall O."/>
            <person name="Minx P."/>
            <person name="Tomlinson C."/>
            <person name="Mitreva M."/>
            <person name="Hou S."/>
            <person name="Chen J."/>
            <person name="Wollam A."/>
            <person name="Pepin K.H."/>
            <person name="Johnson M."/>
            <person name="Bhonagiri V."/>
            <person name="Zhang X."/>
            <person name="Suruliraj S."/>
            <person name="Warren W."/>
            <person name="Chinwalla A."/>
            <person name="Mardis E.R."/>
            <person name="Wilson R.K."/>
        </authorList>
    </citation>
    <scope>NUCLEOTIDE SEQUENCE [LARGE SCALE GENOMIC DNA]</scope>
    <source>
        <strain evidence="2 3">YIT 11816</strain>
    </source>
</reference>
<accession>H3KFV3</accession>